<name>A0A7R9Q953_9ACAR</name>
<dbReference type="Proteomes" id="UP000759131">
    <property type="component" value="Unassembled WGS sequence"/>
</dbReference>
<dbReference type="AlphaFoldDB" id="A0A7R9Q953"/>
<organism evidence="1">
    <name type="scientific">Medioppia subpectinata</name>
    <dbReference type="NCBI Taxonomy" id="1979941"/>
    <lineage>
        <taxon>Eukaryota</taxon>
        <taxon>Metazoa</taxon>
        <taxon>Ecdysozoa</taxon>
        <taxon>Arthropoda</taxon>
        <taxon>Chelicerata</taxon>
        <taxon>Arachnida</taxon>
        <taxon>Acari</taxon>
        <taxon>Acariformes</taxon>
        <taxon>Sarcoptiformes</taxon>
        <taxon>Oribatida</taxon>
        <taxon>Brachypylina</taxon>
        <taxon>Oppioidea</taxon>
        <taxon>Oppiidae</taxon>
        <taxon>Medioppia</taxon>
    </lineage>
</organism>
<dbReference type="SUPFAM" id="SSF52058">
    <property type="entry name" value="L domain-like"/>
    <property type="match status" value="1"/>
</dbReference>
<dbReference type="InterPro" id="IPR032675">
    <property type="entry name" value="LRR_dom_sf"/>
</dbReference>
<dbReference type="EMBL" id="CAJPIZ010019311">
    <property type="protein sequence ID" value="CAG2116887.1"/>
    <property type="molecule type" value="Genomic_DNA"/>
</dbReference>
<proteinExistence type="predicted"/>
<dbReference type="EMBL" id="OC873886">
    <property type="protein sequence ID" value="CAD7637077.1"/>
    <property type="molecule type" value="Genomic_DNA"/>
</dbReference>
<dbReference type="Gene3D" id="3.80.10.10">
    <property type="entry name" value="Ribonuclease Inhibitor"/>
    <property type="match status" value="1"/>
</dbReference>
<gene>
    <name evidence="1" type="ORF">OSB1V03_LOCUS16842</name>
</gene>
<sequence>MPTGSPGGYLWLLFGHNHRVYVQRGLADFSYKVVLTCSGAVGSATDFGDNLRLRTKGYQIDDFILSAYPNARLPDTPFDTTTVVKRVIIKDSPKLEGFGPKGKATGFFTGLGATFETLVLSNNPAIRAEEWEAIGKQVKTIKTLVIHKAPEFDDLDALAALAPTLQTLVLRATGLTTFKVNLSTYANLAILDLSETPALKKFDTTVPAKLKNVFISGAGLDTLSQKTLTELVKADFVDLSKNNLNCDCSNFPADFVNEANEKKFLGSTCATPTEIKGSKFATTCLNKNFLLFGKRARSLTRKL</sequence>
<accession>A0A7R9Q953</accession>
<protein>
    <submittedName>
        <fullName evidence="1">Uncharacterized protein</fullName>
    </submittedName>
</protein>
<keyword evidence="2" id="KW-1185">Reference proteome</keyword>
<evidence type="ECO:0000313" key="1">
    <source>
        <dbReference type="EMBL" id="CAD7637077.1"/>
    </source>
</evidence>
<evidence type="ECO:0000313" key="2">
    <source>
        <dbReference type="Proteomes" id="UP000759131"/>
    </source>
</evidence>
<reference evidence="1" key="1">
    <citation type="submission" date="2020-11" db="EMBL/GenBank/DDBJ databases">
        <authorList>
            <person name="Tran Van P."/>
        </authorList>
    </citation>
    <scope>NUCLEOTIDE SEQUENCE</scope>
</reference>
<dbReference type="OrthoDB" id="1432377at2759"/>